<feature type="compositionally biased region" description="Pro residues" evidence="1">
    <location>
        <begin position="236"/>
        <end position="252"/>
    </location>
</feature>
<comment type="caution">
    <text evidence="3">The sequence shown here is derived from an EMBL/GenBank/DDBJ whole genome shotgun (WGS) entry which is preliminary data.</text>
</comment>
<keyword evidence="2" id="KW-0732">Signal</keyword>
<evidence type="ECO:0000256" key="2">
    <source>
        <dbReference type="SAM" id="SignalP"/>
    </source>
</evidence>
<feature type="chain" id="PRO_5008282164" description="Secreted protein" evidence="2">
    <location>
        <begin position="21"/>
        <end position="272"/>
    </location>
</feature>
<dbReference type="EMBL" id="LWSU01000269">
    <property type="protein sequence ID" value="OAX53562.1"/>
    <property type="molecule type" value="Genomic_DNA"/>
</dbReference>
<feature type="compositionally biased region" description="Pro residues" evidence="1">
    <location>
        <begin position="258"/>
        <end position="272"/>
    </location>
</feature>
<dbReference type="Proteomes" id="UP000093858">
    <property type="component" value="Unassembled WGS sequence"/>
</dbReference>
<dbReference type="AlphaFoldDB" id="A0A199NX82"/>
<name>A0A199NX82_9XANT</name>
<evidence type="ECO:0000256" key="1">
    <source>
        <dbReference type="SAM" id="MobiDB-lite"/>
    </source>
</evidence>
<evidence type="ECO:0000313" key="3">
    <source>
        <dbReference type="EMBL" id="OAX53562.1"/>
    </source>
</evidence>
<dbReference type="RefSeq" id="WP_064542198.1">
    <property type="nucleotide sequence ID" value="NZ_LWSU01000269.1"/>
</dbReference>
<evidence type="ECO:0008006" key="5">
    <source>
        <dbReference type="Google" id="ProtNLM"/>
    </source>
</evidence>
<feature type="compositionally biased region" description="Pro residues" evidence="1">
    <location>
        <begin position="37"/>
        <end position="53"/>
    </location>
</feature>
<feature type="signal peptide" evidence="2">
    <location>
        <begin position="1"/>
        <end position="20"/>
    </location>
</feature>
<proteinExistence type="predicted"/>
<feature type="region of interest" description="Disordered" evidence="1">
    <location>
        <begin position="23"/>
        <end position="55"/>
    </location>
</feature>
<feature type="region of interest" description="Disordered" evidence="1">
    <location>
        <begin position="128"/>
        <end position="151"/>
    </location>
</feature>
<feature type="compositionally biased region" description="Pro residues" evidence="1">
    <location>
        <begin position="136"/>
        <end position="151"/>
    </location>
</feature>
<accession>A0A199NX82</accession>
<sequence length="272" mass="27311">MIRRSALAFSLAIATATAAAQVPAPPAPPAAAAAGIAPPPAPPAPPAPPPPVAATPVSLEGTVDRFMLNPNGDVDGLWLRDGTQVGFPPHLSADLQAAVRRGDAVTVQGYRLGTLPLLQASAISARRSGKQVVDRPPNPLAGPPLPPTPPALNPMRAEGRIERLVYGPGGDTAGVLLSDGTVVRMPPHVALQYATLLRVGAPLSVSGFGVATAAGRSLEATQLGRDRASQRTLFAPPAPPAPPVPPPPPGSPAAPAVPAAPPVPPVPPPAPR</sequence>
<gene>
    <name evidence="3" type="ORF">A6R73_06865</name>
</gene>
<reference evidence="3 4" key="1">
    <citation type="submission" date="2016-04" db="EMBL/GenBank/DDBJ databases">
        <title>Xanthomonas translucens phylogeny.</title>
        <authorList>
            <person name="Langlois P."/>
        </authorList>
    </citation>
    <scope>NUCLEOTIDE SEQUENCE [LARGE SCALE GENOMIC DNA]</scope>
    <source>
        <strain evidence="3 4">B99</strain>
    </source>
</reference>
<organism evidence="3 4">
    <name type="scientific">Xanthomonas graminis pv. poae</name>
    <dbReference type="NCBI Taxonomy" id="227946"/>
    <lineage>
        <taxon>Bacteria</taxon>
        <taxon>Pseudomonadati</taxon>
        <taxon>Pseudomonadota</taxon>
        <taxon>Gammaproteobacteria</taxon>
        <taxon>Lysobacterales</taxon>
        <taxon>Lysobacteraceae</taxon>
        <taxon>Xanthomonas</taxon>
        <taxon>Xanthomonas translucens group</taxon>
        <taxon>Xanthomonas graminis</taxon>
    </lineage>
</organism>
<feature type="region of interest" description="Disordered" evidence="1">
    <location>
        <begin position="221"/>
        <end position="272"/>
    </location>
</feature>
<evidence type="ECO:0000313" key="4">
    <source>
        <dbReference type="Proteomes" id="UP000093858"/>
    </source>
</evidence>
<protein>
    <recommendedName>
        <fullName evidence="5">Secreted protein</fullName>
    </recommendedName>
</protein>